<dbReference type="PANTHER" id="PTHR24567:SF76">
    <property type="entry name" value="CYCLIC NUCLEOTIDE-BINDING DOMAIN PROTEIN"/>
    <property type="match status" value="1"/>
</dbReference>
<name>A0ABY7WLN7_9SPHI</name>
<dbReference type="Gene3D" id="1.10.10.10">
    <property type="entry name" value="Winged helix-like DNA-binding domain superfamily/Winged helix DNA-binding domain"/>
    <property type="match status" value="1"/>
</dbReference>
<dbReference type="Proteomes" id="UP001221558">
    <property type="component" value="Chromosome"/>
</dbReference>
<dbReference type="EMBL" id="CP117880">
    <property type="protein sequence ID" value="WDF70073.1"/>
    <property type="molecule type" value="Genomic_DNA"/>
</dbReference>
<dbReference type="PROSITE" id="PS50042">
    <property type="entry name" value="CNMP_BINDING_3"/>
    <property type="match status" value="1"/>
</dbReference>
<dbReference type="InterPro" id="IPR018490">
    <property type="entry name" value="cNMP-bd_dom_sf"/>
</dbReference>
<dbReference type="InterPro" id="IPR050397">
    <property type="entry name" value="Env_Response_Regulators"/>
</dbReference>
<dbReference type="Pfam" id="PF00027">
    <property type="entry name" value="cNMP_binding"/>
    <property type="match status" value="1"/>
</dbReference>
<dbReference type="SUPFAM" id="SSF51206">
    <property type="entry name" value="cAMP-binding domain-like"/>
    <property type="match status" value="1"/>
</dbReference>
<dbReference type="Gene3D" id="2.60.120.10">
    <property type="entry name" value="Jelly Rolls"/>
    <property type="match status" value="1"/>
</dbReference>
<dbReference type="InterPro" id="IPR036388">
    <property type="entry name" value="WH-like_DNA-bd_sf"/>
</dbReference>
<reference evidence="2 3" key="1">
    <citation type="submission" date="2023-02" db="EMBL/GenBank/DDBJ databases">
        <title>Genome sequence of Sphingobacterium sp. KACC 22765.</title>
        <authorList>
            <person name="Kim S."/>
            <person name="Heo J."/>
            <person name="Kwon S.-W."/>
        </authorList>
    </citation>
    <scope>NUCLEOTIDE SEQUENCE [LARGE SCALE GENOMIC DNA]</scope>
    <source>
        <strain evidence="2 3">KACC 22765</strain>
    </source>
</reference>
<dbReference type="CDD" id="cd00038">
    <property type="entry name" value="CAP_ED"/>
    <property type="match status" value="1"/>
</dbReference>
<accession>A0ABY7WLN7</accession>
<proteinExistence type="predicted"/>
<organism evidence="2 3">
    <name type="scientific">Sphingobacterium oryzagri</name>
    <dbReference type="NCBI Taxonomy" id="3025669"/>
    <lineage>
        <taxon>Bacteria</taxon>
        <taxon>Pseudomonadati</taxon>
        <taxon>Bacteroidota</taxon>
        <taxon>Sphingobacteriia</taxon>
        <taxon>Sphingobacteriales</taxon>
        <taxon>Sphingobacteriaceae</taxon>
        <taxon>Sphingobacterium</taxon>
    </lineage>
</organism>
<protein>
    <submittedName>
        <fullName evidence="2">Crp/Fnr family transcriptional regulator</fullName>
    </submittedName>
</protein>
<evidence type="ECO:0000313" key="2">
    <source>
        <dbReference type="EMBL" id="WDF70073.1"/>
    </source>
</evidence>
<feature type="domain" description="Cyclic nucleotide-binding" evidence="1">
    <location>
        <begin position="18"/>
        <end position="118"/>
    </location>
</feature>
<dbReference type="RefSeq" id="WP_274268780.1">
    <property type="nucleotide sequence ID" value="NZ_CP117880.1"/>
</dbReference>
<keyword evidence="3" id="KW-1185">Reference proteome</keyword>
<dbReference type="InterPro" id="IPR014710">
    <property type="entry name" value="RmlC-like_jellyroll"/>
</dbReference>
<dbReference type="PANTHER" id="PTHR24567">
    <property type="entry name" value="CRP FAMILY TRANSCRIPTIONAL REGULATORY PROTEIN"/>
    <property type="match status" value="1"/>
</dbReference>
<evidence type="ECO:0000313" key="3">
    <source>
        <dbReference type="Proteomes" id="UP001221558"/>
    </source>
</evidence>
<sequence>MDNALAQRFRAHLAQTISLSDEEFAAIITKFQQQSYAKYVQVFREGDRVNAVYFVLNGLLKLVYHDDAGKQHILSFAMEDWWETDFHAFFKHQPSKLSLICLERCDLLQLSHENYQKLCLAFPSFERFLLQKSIAGNMAAQNRILSLLTSQAKERYEQLLASYPQLLQRLSKTQLAAYLGVSRETLSRLYR</sequence>
<evidence type="ECO:0000259" key="1">
    <source>
        <dbReference type="PROSITE" id="PS50042"/>
    </source>
</evidence>
<gene>
    <name evidence="2" type="ORF">PQ465_06760</name>
</gene>
<dbReference type="InterPro" id="IPR000595">
    <property type="entry name" value="cNMP-bd_dom"/>
</dbReference>